<dbReference type="Pfam" id="PF13439">
    <property type="entry name" value="Glyco_transf_4"/>
    <property type="match status" value="1"/>
</dbReference>
<comment type="caution">
    <text evidence="3">The sequence shown here is derived from an EMBL/GenBank/DDBJ whole genome shotgun (WGS) entry which is preliminary data.</text>
</comment>
<dbReference type="Pfam" id="PF00534">
    <property type="entry name" value="Glycos_transf_1"/>
    <property type="match status" value="1"/>
</dbReference>
<name>A0A7C0WVS7_9BACT</name>
<dbReference type="AlphaFoldDB" id="A0A7C0WVS7"/>
<feature type="domain" description="Glycosyltransferase subfamily 4-like N-terminal" evidence="2">
    <location>
        <begin position="18"/>
        <end position="100"/>
    </location>
</feature>
<reference evidence="3" key="1">
    <citation type="journal article" date="2020" name="mSystems">
        <title>Genome- and Community-Level Interaction Insights into Carbon Utilization and Element Cycling Functions of Hydrothermarchaeota in Hydrothermal Sediment.</title>
        <authorList>
            <person name="Zhou Z."/>
            <person name="Liu Y."/>
            <person name="Xu W."/>
            <person name="Pan J."/>
            <person name="Luo Z.H."/>
            <person name="Li M."/>
        </authorList>
    </citation>
    <scope>NUCLEOTIDE SEQUENCE [LARGE SCALE GENOMIC DNA]</scope>
    <source>
        <strain evidence="3">HyVt-19</strain>
    </source>
</reference>
<proteinExistence type="predicted"/>
<feature type="domain" description="Glycosyl transferase family 1" evidence="1">
    <location>
        <begin position="163"/>
        <end position="298"/>
    </location>
</feature>
<dbReference type="InterPro" id="IPR028098">
    <property type="entry name" value="Glyco_trans_4-like_N"/>
</dbReference>
<protein>
    <submittedName>
        <fullName evidence="3">Glycosyltransferase family 4 protein</fullName>
    </submittedName>
</protein>
<dbReference type="SUPFAM" id="SSF53756">
    <property type="entry name" value="UDP-Glycosyltransferase/glycogen phosphorylase"/>
    <property type="match status" value="1"/>
</dbReference>
<dbReference type="InterPro" id="IPR001296">
    <property type="entry name" value="Glyco_trans_1"/>
</dbReference>
<dbReference type="PANTHER" id="PTHR12526">
    <property type="entry name" value="GLYCOSYLTRANSFERASE"/>
    <property type="match status" value="1"/>
</dbReference>
<evidence type="ECO:0000259" key="2">
    <source>
        <dbReference type="Pfam" id="PF13439"/>
    </source>
</evidence>
<dbReference type="Gene3D" id="3.40.50.2000">
    <property type="entry name" value="Glycogen Phosphorylase B"/>
    <property type="match status" value="2"/>
</dbReference>
<evidence type="ECO:0000313" key="3">
    <source>
        <dbReference type="EMBL" id="HDL90670.1"/>
    </source>
</evidence>
<accession>A0A7C0WVS7</accession>
<organism evidence="3">
    <name type="scientific">Thermodesulforhabdus norvegica</name>
    <dbReference type="NCBI Taxonomy" id="39841"/>
    <lineage>
        <taxon>Bacteria</taxon>
        <taxon>Pseudomonadati</taxon>
        <taxon>Thermodesulfobacteriota</taxon>
        <taxon>Syntrophobacteria</taxon>
        <taxon>Syntrophobacterales</taxon>
        <taxon>Thermodesulforhabdaceae</taxon>
        <taxon>Thermodesulforhabdus</taxon>
    </lineage>
</organism>
<dbReference type="EMBL" id="DQZW01000340">
    <property type="protein sequence ID" value="HDL90670.1"/>
    <property type="molecule type" value="Genomic_DNA"/>
</dbReference>
<dbReference type="CDD" id="cd03802">
    <property type="entry name" value="GT4_AviGT4-like"/>
    <property type="match status" value="1"/>
</dbReference>
<dbReference type="Proteomes" id="UP000886355">
    <property type="component" value="Unassembled WGS sequence"/>
</dbReference>
<gene>
    <name evidence="3" type="ORF">ENG14_07180</name>
</gene>
<dbReference type="GO" id="GO:0016757">
    <property type="term" value="F:glycosyltransferase activity"/>
    <property type="evidence" value="ECO:0007669"/>
    <property type="project" value="InterPro"/>
</dbReference>
<sequence>MRIAIVSIPYKPTPPRGYGGIERVVYELVEELVRRGHDVTLFATPGSYCSGRTVEVPDYDPSKAPSGITGGMSWISEEPLYRSMKEYLSDNPVDVIHDWSFENTFVRRHPETFPFLISTCIPPPPDYERVNLVAASRAHSRLFDPPVPYVHYGINLGSYPFSPNKPEPIIHIAKIAPYKGQHIAVLAAFLARKPLTVAGNVESTRYFNWVMKPLFRLIPSVKYIGEIPGTAQFLKGACALVQTPRWFDVLPLVIIESLACGTPVIAFEQGGISEQIIDGVNGYLCHCFADLVRAMKNVNKLNPCACREVAEKRFHVRRMAEEYEALYARVIKGEKWFARSVNFRNSLS</sequence>
<evidence type="ECO:0000259" key="1">
    <source>
        <dbReference type="Pfam" id="PF00534"/>
    </source>
</evidence>
<dbReference type="PANTHER" id="PTHR12526:SF595">
    <property type="entry name" value="BLL5217 PROTEIN"/>
    <property type="match status" value="1"/>
</dbReference>